<dbReference type="SUPFAM" id="SSF102114">
    <property type="entry name" value="Radical SAM enzymes"/>
    <property type="match status" value="1"/>
</dbReference>
<dbReference type="InterPro" id="IPR006638">
    <property type="entry name" value="Elp3/MiaA/NifB-like_rSAM"/>
</dbReference>
<dbReference type="Pfam" id="PF02310">
    <property type="entry name" value="B12-binding"/>
    <property type="match status" value="1"/>
</dbReference>
<dbReference type="CDD" id="cd01335">
    <property type="entry name" value="Radical_SAM"/>
    <property type="match status" value="1"/>
</dbReference>
<dbReference type="InterPro" id="IPR007197">
    <property type="entry name" value="rSAM"/>
</dbReference>
<evidence type="ECO:0000313" key="11">
    <source>
        <dbReference type="Proteomes" id="UP000474175"/>
    </source>
</evidence>
<feature type="domain" description="B12-binding" evidence="8">
    <location>
        <begin position="12"/>
        <end position="145"/>
    </location>
</feature>
<organism evidence="10 11">
    <name type="scientific">Spirosoma terrae</name>
    <dbReference type="NCBI Taxonomy" id="1968276"/>
    <lineage>
        <taxon>Bacteria</taxon>
        <taxon>Pseudomonadati</taxon>
        <taxon>Bacteroidota</taxon>
        <taxon>Cytophagia</taxon>
        <taxon>Cytophagales</taxon>
        <taxon>Cytophagaceae</taxon>
        <taxon>Spirosoma</taxon>
    </lineage>
</organism>
<dbReference type="GO" id="GO:0051539">
    <property type="term" value="F:4 iron, 4 sulfur cluster binding"/>
    <property type="evidence" value="ECO:0007669"/>
    <property type="project" value="UniProtKB-KW"/>
</dbReference>
<evidence type="ECO:0000259" key="8">
    <source>
        <dbReference type="PROSITE" id="PS51332"/>
    </source>
</evidence>
<dbReference type="Pfam" id="PF04055">
    <property type="entry name" value="Radical_SAM"/>
    <property type="match status" value="1"/>
</dbReference>
<dbReference type="Gene3D" id="3.80.30.20">
    <property type="entry name" value="tm_1862 like domain"/>
    <property type="match status" value="1"/>
</dbReference>
<dbReference type="InterPro" id="IPR051198">
    <property type="entry name" value="BchE-like"/>
</dbReference>
<dbReference type="PROSITE" id="PS51918">
    <property type="entry name" value="RADICAL_SAM"/>
    <property type="match status" value="1"/>
</dbReference>
<keyword evidence="7" id="KW-0411">Iron-sulfur</keyword>
<dbReference type="Gene3D" id="3.40.50.280">
    <property type="entry name" value="Cobalamin-binding domain"/>
    <property type="match status" value="1"/>
</dbReference>
<evidence type="ECO:0000256" key="1">
    <source>
        <dbReference type="ARBA" id="ARBA00001966"/>
    </source>
</evidence>
<feature type="domain" description="Radical SAM core" evidence="9">
    <location>
        <begin position="189"/>
        <end position="421"/>
    </location>
</feature>
<keyword evidence="11" id="KW-1185">Reference proteome</keyword>
<dbReference type="PROSITE" id="PS51332">
    <property type="entry name" value="B12_BINDING"/>
    <property type="match status" value="1"/>
</dbReference>
<protein>
    <submittedName>
        <fullName evidence="10">Radical SAM protein</fullName>
    </submittedName>
</protein>
<evidence type="ECO:0000256" key="7">
    <source>
        <dbReference type="ARBA" id="ARBA00023014"/>
    </source>
</evidence>
<keyword evidence="6" id="KW-0408">Iron</keyword>
<accession>A0A6L9L9I4</accession>
<name>A0A6L9L9I4_9BACT</name>
<evidence type="ECO:0000256" key="5">
    <source>
        <dbReference type="ARBA" id="ARBA00022723"/>
    </source>
</evidence>
<evidence type="ECO:0000256" key="6">
    <source>
        <dbReference type="ARBA" id="ARBA00023004"/>
    </source>
</evidence>
<dbReference type="GO" id="GO:0031419">
    <property type="term" value="F:cobalamin binding"/>
    <property type="evidence" value="ECO:0007669"/>
    <property type="project" value="InterPro"/>
</dbReference>
<evidence type="ECO:0000256" key="3">
    <source>
        <dbReference type="ARBA" id="ARBA00022679"/>
    </source>
</evidence>
<sequence length="451" mass="51828">MSFRRIALINPPIDEDRIRCIDAGHWQPLNLLALASHIKHSDYECDIVIYDQEIMSKDEIYHSLANFQPDLVGISPNIDSYQQTIHIAKLCKAINAKVVLGGNYASSLGSRILFNRKEIDYIIKRDGEIPFLELIKGKSLANIKNVIYRQGNNIFENDLAYNNSATISEIDYSLVDLEKYFNNYALNRNKGPFNRPLAFLSQRGCVWKDKTGGCTFCSRELISRFDNTKQVWNRIRKLKEQFSIDAIMDVGDDFLGNLDWFTSFYENKTNFNDEFGIRFIYSRVNHINDTTVKMLKDLNTFEIFLGIESGDQSILKNTIKGNTIDQQKRAIKLLEKNNINVALGFVLGLPGENRKTLEATSNYIESLLNHTNITEVVVSIMTPLPGSPSYDLMLDHNKLGHKYLNSDMYDLIDLQKDWVNNFCDVSFDEIIHISHKLNQLKDNVTVEFDYA</sequence>
<reference evidence="10 11" key="1">
    <citation type="submission" date="2020-02" db="EMBL/GenBank/DDBJ databases">
        <title>Draft genome sequence of two Spirosoma agri KCTC 52727 and Spirosoma terrae KCTC 52035.</title>
        <authorList>
            <person name="Rojas J."/>
            <person name="Ambika Manirajan B."/>
            <person name="Suarez C."/>
            <person name="Ratering S."/>
            <person name="Schnell S."/>
        </authorList>
    </citation>
    <scope>NUCLEOTIDE SEQUENCE [LARGE SCALE GENOMIC DNA]</scope>
    <source>
        <strain evidence="10 11">KCTC 52035</strain>
    </source>
</reference>
<evidence type="ECO:0000256" key="2">
    <source>
        <dbReference type="ARBA" id="ARBA00022603"/>
    </source>
</evidence>
<dbReference type="InterPro" id="IPR023404">
    <property type="entry name" value="rSAM_horseshoe"/>
</dbReference>
<comment type="caution">
    <text evidence="10">The sequence shown here is derived from an EMBL/GenBank/DDBJ whole genome shotgun (WGS) entry which is preliminary data.</text>
</comment>
<comment type="cofactor">
    <cofactor evidence="1">
        <name>[4Fe-4S] cluster</name>
        <dbReference type="ChEBI" id="CHEBI:49883"/>
    </cofactor>
</comment>
<keyword evidence="2" id="KW-0489">Methyltransferase</keyword>
<dbReference type="Proteomes" id="UP000474175">
    <property type="component" value="Unassembled WGS sequence"/>
</dbReference>
<dbReference type="AlphaFoldDB" id="A0A6L9L9I4"/>
<gene>
    <name evidence="10" type="ORF">GK108_20245</name>
</gene>
<dbReference type="SFLD" id="SFLDG01123">
    <property type="entry name" value="methyltransferase_(Class_B)"/>
    <property type="match status" value="1"/>
</dbReference>
<dbReference type="GO" id="GO:0003824">
    <property type="term" value="F:catalytic activity"/>
    <property type="evidence" value="ECO:0007669"/>
    <property type="project" value="InterPro"/>
</dbReference>
<dbReference type="RefSeq" id="WP_163952461.1">
    <property type="nucleotide sequence ID" value="NZ_JAAFZH010000010.1"/>
</dbReference>
<evidence type="ECO:0000313" key="10">
    <source>
        <dbReference type="EMBL" id="NDU97226.1"/>
    </source>
</evidence>
<dbReference type="InterPro" id="IPR058240">
    <property type="entry name" value="rSAM_sf"/>
</dbReference>
<dbReference type="SFLD" id="SFLDS00029">
    <property type="entry name" value="Radical_SAM"/>
    <property type="match status" value="1"/>
</dbReference>
<dbReference type="SFLD" id="SFLDG01082">
    <property type="entry name" value="B12-binding_domain_containing"/>
    <property type="match status" value="1"/>
</dbReference>
<dbReference type="PANTHER" id="PTHR43409:SF7">
    <property type="entry name" value="BLL1977 PROTEIN"/>
    <property type="match status" value="1"/>
</dbReference>
<dbReference type="GO" id="GO:0046872">
    <property type="term" value="F:metal ion binding"/>
    <property type="evidence" value="ECO:0007669"/>
    <property type="project" value="UniProtKB-KW"/>
</dbReference>
<evidence type="ECO:0000256" key="4">
    <source>
        <dbReference type="ARBA" id="ARBA00022691"/>
    </source>
</evidence>
<evidence type="ECO:0000259" key="9">
    <source>
        <dbReference type="PROSITE" id="PS51918"/>
    </source>
</evidence>
<dbReference type="SMART" id="SM00729">
    <property type="entry name" value="Elp3"/>
    <property type="match status" value="1"/>
</dbReference>
<keyword evidence="4" id="KW-0949">S-adenosyl-L-methionine</keyword>
<dbReference type="PANTHER" id="PTHR43409">
    <property type="entry name" value="ANAEROBIC MAGNESIUM-PROTOPORPHYRIN IX MONOMETHYL ESTER CYCLASE-RELATED"/>
    <property type="match status" value="1"/>
</dbReference>
<keyword evidence="3" id="KW-0808">Transferase</keyword>
<keyword evidence="5" id="KW-0479">Metal-binding</keyword>
<dbReference type="InterPro" id="IPR034466">
    <property type="entry name" value="Methyltransferase_Class_B"/>
</dbReference>
<proteinExistence type="predicted"/>
<dbReference type="EMBL" id="JAAFZH010000010">
    <property type="protein sequence ID" value="NDU97226.1"/>
    <property type="molecule type" value="Genomic_DNA"/>
</dbReference>
<dbReference type="InterPro" id="IPR006158">
    <property type="entry name" value="Cobalamin-bd"/>
</dbReference>